<comment type="caution">
    <text evidence="3">The sequence shown here is derived from an EMBL/GenBank/DDBJ whole genome shotgun (WGS) entry which is preliminary data.</text>
</comment>
<dbReference type="InterPro" id="IPR036237">
    <property type="entry name" value="Xyl_isomerase-like_sf"/>
</dbReference>
<accession>A0A6L7A8R4</accession>
<dbReference type="InterPro" id="IPR013022">
    <property type="entry name" value="Xyl_isomerase-like_TIM-brl"/>
</dbReference>
<dbReference type="EMBL" id="WTMY01001055">
    <property type="protein sequence ID" value="MWL50056.1"/>
    <property type="molecule type" value="Genomic_DNA"/>
</dbReference>
<dbReference type="Proteomes" id="UP000487258">
    <property type="component" value="Unassembled WGS sequence"/>
</dbReference>
<dbReference type="SUPFAM" id="SSF51658">
    <property type="entry name" value="Xylose isomerase-like"/>
    <property type="match status" value="1"/>
</dbReference>
<evidence type="ECO:0000259" key="1">
    <source>
        <dbReference type="Pfam" id="PF01261"/>
    </source>
</evidence>
<evidence type="ECO:0000313" key="4">
    <source>
        <dbReference type="Proteomes" id="UP000487258"/>
    </source>
</evidence>
<dbReference type="Gene3D" id="3.20.20.150">
    <property type="entry name" value="Divalent-metal-dependent TIM barrel enzymes"/>
    <property type="match status" value="1"/>
</dbReference>
<dbReference type="EMBL" id="WTMY01001056">
    <property type="protein sequence ID" value="MWL50058.1"/>
    <property type="molecule type" value="Genomic_DNA"/>
</dbReference>
<dbReference type="AlphaFoldDB" id="A0A6L7A8R4"/>
<feature type="non-terminal residue" evidence="3">
    <location>
        <position position="1"/>
    </location>
</feature>
<gene>
    <name evidence="2" type="ORF">GQM04_32180</name>
    <name evidence="3" type="ORF">GQM04_32190</name>
</gene>
<proteinExistence type="predicted"/>
<sequence>EGVVDFERCFETLKQSGYCGPYLIEMWSETAEDPAAEVAKARDWVKARMAKAGMVEAA</sequence>
<dbReference type="RefSeq" id="WP_434802072.1">
    <property type="nucleotide sequence ID" value="NZ_WTMY01001055.1"/>
</dbReference>
<evidence type="ECO:0000313" key="3">
    <source>
        <dbReference type="EMBL" id="MWL50058.1"/>
    </source>
</evidence>
<evidence type="ECO:0000313" key="2">
    <source>
        <dbReference type="EMBL" id="MWL50056.1"/>
    </source>
</evidence>
<reference evidence="3 4" key="1">
    <citation type="submission" date="2019-12" db="EMBL/GenBank/DDBJ databases">
        <title>Enteriobacteria Tanzani isolates_10432.</title>
        <authorList>
            <person name="Subbiah M."/>
            <person name="Call D."/>
        </authorList>
    </citation>
    <scope>NUCLEOTIDE SEQUENCE [LARGE SCALE GENOMIC DNA]</scope>
    <source>
        <strain evidence="3 4">10432wF6</strain>
    </source>
</reference>
<protein>
    <submittedName>
        <fullName evidence="3">Xylulose 5-phosphate 3-epimerase</fullName>
    </submittedName>
</protein>
<name>A0A6L7A8R4_ECOLX</name>
<organism evidence="3 4">
    <name type="scientific">Escherichia coli</name>
    <dbReference type="NCBI Taxonomy" id="562"/>
    <lineage>
        <taxon>Bacteria</taxon>
        <taxon>Pseudomonadati</taxon>
        <taxon>Pseudomonadota</taxon>
        <taxon>Gammaproteobacteria</taxon>
        <taxon>Enterobacterales</taxon>
        <taxon>Enterobacteriaceae</taxon>
        <taxon>Escherichia</taxon>
    </lineage>
</organism>
<feature type="domain" description="Xylose isomerase-like TIM barrel" evidence="1">
    <location>
        <begin position="1"/>
        <end position="47"/>
    </location>
</feature>
<dbReference type="Pfam" id="PF01261">
    <property type="entry name" value="AP_endonuc_2"/>
    <property type="match status" value="1"/>
</dbReference>